<keyword evidence="6" id="KW-1185">Reference proteome</keyword>
<dbReference type="STRING" id="1229521.D791_00216"/>
<dbReference type="GO" id="GO:0003677">
    <property type="term" value="F:DNA binding"/>
    <property type="evidence" value="ECO:0007669"/>
    <property type="project" value="UniProtKB-KW"/>
</dbReference>
<dbReference type="Proteomes" id="UP000019464">
    <property type="component" value="Unassembled WGS sequence"/>
</dbReference>
<dbReference type="CDD" id="cd17249">
    <property type="entry name" value="RMtype1_S_EcoR124I-TRD2-CR2_like"/>
    <property type="match status" value="1"/>
</dbReference>
<dbReference type="InterPro" id="IPR044946">
    <property type="entry name" value="Restrct_endonuc_typeI_TRD_sf"/>
</dbReference>
<keyword evidence="2" id="KW-0680">Restriction system</keyword>
<dbReference type="GO" id="GO:0009307">
    <property type="term" value="P:DNA restriction-modification system"/>
    <property type="evidence" value="ECO:0007669"/>
    <property type="project" value="UniProtKB-KW"/>
</dbReference>
<comment type="similarity">
    <text evidence="1">Belongs to the type-I restriction system S methylase family.</text>
</comment>
<feature type="domain" description="Type I restriction modification DNA specificity" evidence="4">
    <location>
        <begin position="222"/>
        <end position="398"/>
    </location>
</feature>
<organism evidence="5 6">
    <name type="scientific">Nitrincola nitratireducens</name>
    <dbReference type="NCBI Taxonomy" id="1229521"/>
    <lineage>
        <taxon>Bacteria</taxon>
        <taxon>Pseudomonadati</taxon>
        <taxon>Pseudomonadota</taxon>
        <taxon>Gammaproteobacteria</taxon>
        <taxon>Oceanospirillales</taxon>
        <taxon>Oceanospirillaceae</taxon>
        <taxon>Nitrincola</taxon>
    </lineage>
</organism>
<gene>
    <name evidence="5" type="ORF">D791_00216</name>
</gene>
<dbReference type="PANTHER" id="PTHR43140">
    <property type="entry name" value="TYPE-1 RESTRICTION ENZYME ECOKI SPECIFICITY PROTEIN"/>
    <property type="match status" value="1"/>
</dbReference>
<dbReference type="OrthoDB" id="9798929at2"/>
<dbReference type="InterPro" id="IPR000055">
    <property type="entry name" value="Restrct_endonuc_typeI_TRD"/>
</dbReference>
<protein>
    <submittedName>
        <fullName evidence="5">Type I restriction enzyme specificity protein</fullName>
    </submittedName>
</protein>
<evidence type="ECO:0000313" key="6">
    <source>
        <dbReference type="Proteomes" id="UP000019464"/>
    </source>
</evidence>
<proteinExistence type="inferred from homology"/>
<dbReference type="Gene3D" id="3.90.220.20">
    <property type="entry name" value="DNA methylase specificity domains"/>
    <property type="match status" value="2"/>
</dbReference>
<feature type="domain" description="Type I restriction modification DNA specificity" evidence="4">
    <location>
        <begin position="24"/>
        <end position="184"/>
    </location>
</feature>
<dbReference type="RefSeq" id="WP_036506636.1">
    <property type="nucleotide sequence ID" value="NZ_AONB01000001.1"/>
</dbReference>
<name>W9V0N1_9GAMM</name>
<evidence type="ECO:0000259" key="4">
    <source>
        <dbReference type="Pfam" id="PF01420"/>
    </source>
</evidence>
<reference evidence="6" key="1">
    <citation type="submission" date="2012-11" db="EMBL/GenBank/DDBJ databases">
        <authorList>
            <person name="Singh A."/>
            <person name="Pinnaka A.K."/>
            <person name="Vaidya B."/>
        </authorList>
    </citation>
    <scope>NUCLEOTIDE SEQUENCE [LARGE SCALE GENOMIC DNA]</scope>
    <source>
        <strain evidence="6">AK23</strain>
    </source>
</reference>
<dbReference type="AlphaFoldDB" id="W9V0N1"/>
<dbReference type="EMBL" id="AONB01000001">
    <property type="protein sequence ID" value="EXJ12874.1"/>
    <property type="molecule type" value="Genomic_DNA"/>
</dbReference>
<sequence length="439" mass="49292">MTGRYKAYPEYKDSGVEWVNQIPTHWKFGQLSKLFEIKAGGDLKTEYFSPVLSESHPYPIYTNATDEKAVYGYTSRAFYQGNSITVSGRGDVGYAIYRDKPFDAIIRLLILTPRSNICSKFFMYFIREVIDFQVESSAIGQLSTNQISPFKVVFPNFEEQQKIASFLDHETAKIDTLIAKQEKLIELLKEKRQAVISHAVTKGLNPDAPMKDSGVEWLGEVPEHWDVTPLKHLCRFSGGGTPTKDNLSYWTNGTIPWVSPKDMKSLRVTQTCDYITEKAVVESSTNYVDSGALLMVVRSGILQRTIPVAINDNVVTLNQDMKALKFNNKMAVDFALYFIVGNEKALLLEWSKEGATVESIEHEYLANGLLSVPPLSEQLSIVQYLSAEMEKFSQLETKASLGIELLKERKTALISAAVTGKIDVRHFVAEQEQPQGVQG</sequence>
<keyword evidence="3" id="KW-0238">DNA-binding</keyword>
<dbReference type="PANTHER" id="PTHR43140:SF1">
    <property type="entry name" value="TYPE I RESTRICTION ENZYME ECOKI SPECIFICITY SUBUNIT"/>
    <property type="match status" value="1"/>
</dbReference>
<dbReference type="PATRIC" id="fig|1229521.3.peg.223"/>
<comment type="caution">
    <text evidence="5">The sequence shown here is derived from an EMBL/GenBank/DDBJ whole genome shotgun (WGS) entry which is preliminary data.</text>
</comment>
<dbReference type="InterPro" id="IPR051212">
    <property type="entry name" value="Type-I_RE_S_subunit"/>
</dbReference>
<reference evidence="5 6" key="2">
    <citation type="journal article" date="2015" name="Syst. Appl. Microbiol.">
        <title>Nitrincola nitratireducens sp. nov. isolated from a haloalkaline crater lake.</title>
        <authorList>
            <person name="Singh A."/>
            <person name="Vaidya B."/>
            <person name="Tanuku N.R."/>
            <person name="Pinnaka A.K."/>
        </authorList>
    </citation>
    <scope>NUCLEOTIDE SEQUENCE [LARGE SCALE GENOMIC DNA]</scope>
    <source>
        <strain evidence="5 6">AK23</strain>
    </source>
</reference>
<dbReference type="Gene3D" id="1.10.287.1120">
    <property type="entry name" value="Bipartite methylase S protein"/>
    <property type="match status" value="1"/>
</dbReference>
<dbReference type="SUPFAM" id="SSF116734">
    <property type="entry name" value="DNA methylase specificity domain"/>
    <property type="match status" value="2"/>
</dbReference>
<evidence type="ECO:0000256" key="3">
    <source>
        <dbReference type="ARBA" id="ARBA00023125"/>
    </source>
</evidence>
<evidence type="ECO:0000313" key="5">
    <source>
        <dbReference type="EMBL" id="EXJ12874.1"/>
    </source>
</evidence>
<accession>W9V0N1</accession>
<evidence type="ECO:0000256" key="2">
    <source>
        <dbReference type="ARBA" id="ARBA00022747"/>
    </source>
</evidence>
<dbReference type="Pfam" id="PF01420">
    <property type="entry name" value="Methylase_S"/>
    <property type="match status" value="2"/>
</dbReference>
<evidence type="ECO:0000256" key="1">
    <source>
        <dbReference type="ARBA" id="ARBA00010923"/>
    </source>
</evidence>